<feature type="compositionally biased region" description="Polar residues" evidence="1">
    <location>
        <begin position="38"/>
        <end position="54"/>
    </location>
</feature>
<proteinExistence type="predicted"/>
<dbReference type="Gene3D" id="3.40.50.12780">
    <property type="entry name" value="N-terminal domain of ligase-like"/>
    <property type="match status" value="1"/>
</dbReference>
<evidence type="ECO:0000259" key="2">
    <source>
        <dbReference type="Pfam" id="PF00501"/>
    </source>
</evidence>
<feature type="compositionally biased region" description="Polar residues" evidence="1">
    <location>
        <begin position="372"/>
        <end position="382"/>
    </location>
</feature>
<feature type="region of interest" description="Disordered" evidence="1">
    <location>
        <begin position="372"/>
        <end position="391"/>
    </location>
</feature>
<feature type="non-terminal residue" evidence="3">
    <location>
        <position position="625"/>
    </location>
</feature>
<dbReference type="SUPFAM" id="SSF56801">
    <property type="entry name" value="Acetyl-CoA synthetase-like"/>
    <property type="match status" value="1"/>
</dbReference>
<dbReference type="PROSITE" id="PS00455">
    <property type="entry name" value="AMP_BINDING"/>
    <property type="match status" value="1"/>
</dbReference>
<dbReference type="InterPro" id="IPR000873">
    <property type="entry name" value="AMP-dep_synth/lig_dom"/>
</dbReference>
<comment type="caution">
    <text evidence="3">The sequence shown here is derived from an EMBL/GenBank/DDBJ whole genome shotgun (WGS) entry which is preliminary data.</text>
</comment>
<dbReference type="AlphaFoldDB" id="A0A9W7G0N0"/>
<sequence>MTSSSSSTSILPTHAKVCSFADLLTIHYVIFAGRGVTPSDNSDSSGGEETSSPLSPRKPEKEKENILDMRPYKAFDEQRKSRFEIMQRRIDDANMEKERVKARVEASAPKKQDVVTISAANTSTAATTPADQTLCLKEMGWGCENVGWIGDEDWIWEWRAGDAAREGEEEKKNRKERDEDEDEDEEEEEQEEEELESSDDFVDRVSKKLQNAAIEFSTFTKLIKDLHKEAIKTAKEIEQCAVESLIRETLNGAINVVPVIANEINPLWCDIFDKVELEIGMRREQETKDMIKDVIKPLLSTIIDEISIQQQPDMLEGSLSASLSVSSGALSSLPETSGSLLTLSVSSGDLSSLLQTEGSYMGTIGADEDTLSVSSGEMSSLPPTDDEGEGFETDAMNEEEASNEEGPITLSDCDTVYKAFQYAVREYPSNNCLGSLSPASPPTVSFISYSDTATLIYTVATAFHELSLVEPNEEGLKLIGIFSKNSPDWIIAEQAAYSNGAAVVPLYSTLGASALDYILNQTNIQTVLCDSPASAQTLIDLKNANPSLALKTIVISSPQSPLPPLPPGLNLLPFSSLKSHKSQYVFNPTPPTSNDLATICYTSGTTGNPKGVLLTHRNFVAIAAN</sequence>
<dbReference type="InterPro" id="IPR020845">
    <property type="entry name" value="AMP-binding_CS"/>
</dbReference>
<organism evidence="3 4">
    <name type="scientific">Triparma retinervis</name>
    <dbReference type="NCBI Taxonomy" id="2557542"/>
    <lineage>
        <taxon>Eukaryota</taxon>
        <taxon>Sar</taxon>
        <taxon>Stramenopiles</taxon>
        <taxon>Ochrophyta</taxon>
        <taxon>Bolidophyceae</taxon>
        <taxon>Parmales</taxon>
        <taxon>Triparmaceae</taxon>
        <taxon>Triparma</taxon>
    </lineage>
</organism>
<evidence type="ECO:0000256" key="1">
    <source>
        <dbReference type="SAM" id="MobiDB-lite"/>
    </source>
</evidence>
<feature type="compositionally biased region" description="Acidic residues" evidence="1">
    <location>
        <begin position="178"/>
        <end position="200"/>
    </location>
</feature>
<feature type="region of interest" description="Disordered" evidence="1">
    <location>
        <begin position="165"/>
        <end position="201"/>
    </location>
</feature>
<dbReference type="EMBL" id="BRXZ01007657">
    <property type="protein sequence ID" value="GMI31094.1"/>
    <property type="molecule type" value="Genomic_DNA"/>
</dbReference>
<name>A0A9W7G0N0_9STRA</name>
<keyword evidence="4" id="KW-1185">Reference proteome</keyword>
<feature type="compositionally biased region" description="Basic and acidic residues" evidence="1">
    <location>
        <begin position="57"/>
        <end position="67"/>
    </location>
</feature>
<evidence type="ECO:0000313" key="3">
    <source>
        <dbReference type="EMBL" id="GMI31094.1"/>
    </source>
</evidence>
<dbReference type="GO" id="GO:0005783">
    <property type="term" value="C:endoplasmic reticulum"/>
    <property type="evidence" value="ECO:0007669"/>
    <property type="project" value="TreeGrafter"/>
</dbReference>
<feature type="compositionally biased region" description="Basic and acidic residues" evidence="1">
    <location>
        <begin position="165"/>
        <end position="177"/>
    </location>
</feature>
<evidence type="ECO:0000313" key="4">
    <source>
        <dbReference type="Proteomes" id="UP001165082"/>
    </source>
</evidence>
<protein>
    <recommendedName>
        <fullName evidence="2">AMP-dependent synthetase/ligase domain-containing protein</fullName>
    </recommendedName>
</protein>
<dbReference type="Pfam" id="PF00501">
    <property type="entry name" value="AMP-binding"/>
    <property type="match status" value="1"/>
</dbReference>
<dbReference type="PANTHER" id="PTHR43272">
    <property type="entry name" value="LONG-CHAIN-FATTY-ACID--COA LIGASE"/>
    <property type="match status" value="1"/>
</dbReference>
<dbReference type="Proteomes" id="UP001165082">
    <property type="component" value="Unassembled WGS sequence"/>
</dbReference>
<accession>A0A9W7G0N0</accession>
<reference evidence="3" key="1">
    <citation type="submission" date="2022-07" db="EMBL/GenBank/DDBJ databases">
        <title>Genome analysis of Parmales, a sister group of diatoms, reveals the evolutionary specialization of diatoms from phago-mixotrophs to photoautotrophs.</title>
        <authorList>
            <person name="Ban H."/>
            <person name="Sato S."/>
            <person name="Yoshikawa S."/>
            <person name="Kazumasa Y."/>
            <person name="Nakamura Y."/>
            <person name="Ichinomiya M."/>
            <person name="Saitoh K."/>
            <person name="Sato N."/>
            <person name="Blanc-Mathieu R."/>
            <person name="Endo H."/>
            <person name="Kuwata A."/>
            <person name="Ogata H."/>
        </authorList>
    </citation>
    <scope>NUCLEOTIDE SEQUENCE</scope>
</reference>
<dbReference type="PANTHER" id="PTHR43272:SF107">
    <property type="entry name" value="LONG-CHAIN-FATTY-ACID--COA LIGASE 5"/>
    <property type="match status" value="1"/>
</dbReference>
<gene>
    <name evidence="3" type="ORF">TrRE_jg6407</name>
</gene>
<feature type="region of interest" description="Disordered" evidence="1">
    <location>
        <begin position="37"/>
        <end position="67"/>
    </location>
</feature>
<feature type="domain" description="AMP-dependent synthetase/ligase" evidence="2">
    <location>
        <begin position="446"/>
        <end position="623"/>
    </location>
</feature>
<dbReference type="GO" id="GO:0016020">
    <property type="term" value="C:membrane"/>
    <property type="evidence" value="ECO:0007669"/>
    <property type="project" value="TreeGrafter"/>
</dbReference>
<dbReference type="InterPro" id="IPR042099">
    <property type="entry name" value="ANL_N_sf"/>
</dbReference>
<dbReference type="GO" id="GO:0004467">
    <property type="term" value="F:long-chain fatty acid-CoA ligase activity"/>
    <property type="evidence" value="ECO:0007669"/>
    <property type="project" value="TreeGrafter"/>
</dbReference>
<dbReference type="OrthoDB" id="78466at2759"/>